<organism evidence="2 3">
    <name type="scientific">Patella caerulea</name>
    <name type="common">Rayed Mediterranean limpet</name>
    <dbReference type="NCBI Taxonomy" id="87958"/>
    <lineage>
        <taxon>Eukaryota</taxon>
        <taxon>Metazoa</taxon>
        <taxon>Spiralia</taxon>
        <taxon>Lophotrochozoa</taxon>
        <taxon>Mollusca</taxon>
        <taxon>Gastropoda</taxon>
        <taxon>Patellogastropoda</taxon>
        <taxon>Patelloidea</taxon>
        <taxon>Patellidae</taxon>
        <taxon>Patella</taxon>
    </lineage>
</organism>
<evidence type="ECO:0000313" key="2">
    <source>
        <dbReference type="EMBL" id="KAK6165516.1"/>
    </source>
</evidence>
<dbReference type="Proteomes" id="UP001347796">
    <property type="component" value="Unassembled WGS sequence"/>
</dbReference>
<feature type="chain" id="PRO_5042815248" evidence="1">
    <location>
        <begin position="19"/>
        <end position="81"/>
    </location>
</feature>
<keyword evidence="3" id="KW-1185">Reference proteome</keyword>
<comment type="caution">
    <text evidence="2">The sequence shown here is derived from an EMBL/GenBank/DDBJ whole genome shotgun (WGS) entry which is preliminary data.</text>
</comment>
<evidence type="ECO:0000313" key="3">
    <source>
        <dbReference type="Proteomes" id="UP001347796"/>
    </source>
</evidence>
<protein>
    <submittedName>
        <fullName evidence="2">Uncharacterized protein</fullName>
    </submittedName>
</protein>
<evidence type="ECO:0000256" key="1">
    <source>
        <dbReference type="SAM" id="SignalP"/>
    </source>
</evidence>
<dbReference type="AlphaFoldDB" id="A0AAN8G820"/>
<sequence length="81" mass="8874">MRVLILIALVSVLGFGDAFRLSANLCPNGKPMVYCFIDPCMLPKCTNHEDAKCWSDYCGGCIATWKLPDGSVVDDCINDTQ</sequence>
<accession>A0AAN8G820</accession>
<keyword evidence="1" id="KW-0732">Signal</keyword>
<dbReference type="EMBL" id="JAZGQO010000021">
    <property type="protein sequence ID" value="KAK6165516.1"/>
    <property type="molecule type" value="Genomic_DNA"/>
</dbReference>
<name>A0AAN8G820_PATCE</name>
<feature type="signal peptide" evidence="1">
    <location>
        <begin position="1"/>
        <end position="18"/>
    </location>
</feature>
<proteinExistence type="predicted"/>
<gene>
    <name evidence="2" type="ORF">SNE40_022432</name>
</gene>
<reference evidence="2 3" key="1">
    <citation type="submission" date="2024-01" db="EMBL/GenBank/DDBJ databases">
        <title>The genome of the rayed Mediterranean limpet Patella caerulea (Linnaeus, 1758).</title>
        <authorList>
            <person name="Anh-Thu Weber A."/>
            <person name="Halstead-Nussloch G."/>
        </authorList>
    </citation>
    <scope>NUCLEOTIDE SEQUENCE [LARGE SCALE GENOMIC DNA]</scope>
    <source>
        <strain evidence="2">AATW-2023a</strain>
        <tissue evidence="2">Whole specimen</tissue>
    </source>
</reference>